<keyword evidence="3" id="KW-1185">Reference proteome</keyword>
<evidence type="ECO:0000313" key="2">
    <source>
        <dbReference type="EMBL" id="MCH6162008.1"/>
    </source>
</evidence>
<evidence type="ECO:0000313" key="3">
    <source>
        <dbReference type="Proteomes" id="UP001166784"/>
    </source>
</evidence>
<feature type="region of interest" description="Disordered" evidence="1">
    <location>
        <begin position="1"/>
        <end position="36"/>
    </location>
</feature>
<organism evidence="2 3">
    <name type="scientific">Streptomyces marispadix</name>
    <dbReference type="NCBI Taxonomy" id="2922868"/>
    <lineage>
        <taxon>Bacteria</taxon>
        <taxon>Bacillati</taxon>
        <taxon>Actinomycetota</taxon>
        <taxon>Actinomycetes</taxon>
        <taxon>Kitasatosporales</taxon>
        <taxon>Streptomycetaceae</taxon>
        <taxon>Streptomyces</taxon>
    </lineage>
</organism>
<proteinExistence type="predicted"/>
<evidence type="ECO:0000256" key="1">
    <source>
        <dbReference type="SAM" id="MobiDB-lite"/>
    </source>
</evidence>
<dbReference type="Proteomes" id="UP001166784">
    <property type="component" value="Unassembled WGS sequence"/>
</dbReference>
<protein>
    <submittedName>
        <fullName evidence="2">DUF6230 family protein</fullName>
    </submittedName>
</protein>
<dbReference type="EMBL" id="JAKWJU010000002">
    <property type="protein sequence ID" value="MCH6162008.1"/>
    <property type="molecule type" value="Genomic_DNA"/>
</dbReference>
<reference evidence="2" key="2">
    <citation type="journal article" date="2023" name="Int. J. Syst. Evol. Microbiol.">
        <title>Streptomyces marispadix sp. nov., isolated from marine beach sediment of the Northern Coast of Portugal.</title>
        <authorList>
            <person name="dos Santos J.D.N."/>
            <person name="Vitorino I.R."/>
            <person name="Kallscheuer N."/>
            <person name="Srivastava A."/>
            <person name="Krautwurst S."/>
            <person name="Marz M."/>
            <person name="Jogler C."/>
            <person name="Lobo Da Cunha A."/>
            <person name="Catita J."/>
            <person name="Goncalves H."/>
            <person name="Gonzalez I."/>
            <person name="Reyes F."/>
            <person name="Lage O.M."/>
        </authorList>
    </citation>
    <scope>NUCLEOTIDE SEQUENCE</scope>
    <source>
        <strain evidence="2">M600PL45_2</strain>
    </source>
</reference>
<sequence length="224" mass="23253">MSEDHTSEDHTIEDDTSEDNGGTPGRGRPPGRTSWRKSAAVAVPGVLAVGAMAVMMAQGAMAATFAVSGTDFKVSSGELRSRGLASYIDVDRSVDGKRHPVSLLAMNDVTLSTICQSTRVKTPLGPVVFRLQAGGDAGPVTASRLVIDGDELTGDSRFGSAQIGRDASSLDSVPGVHGKAGGFGLQVRDVEVSGVKSRAWTATGGDFKLKGMKINLGLDGRECY</sequence>
<name>A0ABS9T0P8_9ACTN</name>
<reference evidence="2" key="1">
    <citation type="submission" date="2022-03" db="EMBL/GenBank/DDBJ databases">
        <authorList>
            <person name="Santos J.D.N."/>
            <person name="Kallscheuer N."/>
            <person name="Jogler C."/>
            <person name="Lage O.M."/>
        </authorList>
    </citation>
    <scope>NUCLEOTIDE SEQUENCE</scope>
    <source>
        <strain evidence="2">M600PL45_2</strain>
    </source>
</reference>
<dbReference type="InterPro" id="IPR046198">
    <property type="entry name" value="DUF6230"/>
</dbReference>
<comment type="caution">
    <text evidence="2">The sequence shown here is derived from an EMBL/GenBank/DDBJ whole genome shotgun (WGS) entry which is preliminary data.</text>
</comment>
<accession>A0ABS9T0P8</accession>
<dbReference type="RefSeq" id="WP_241060760.1">
    <property type="nucleotide sequence ID" value="NZ_JAKWJU010000002.1"/>
</dbReference>
<feature type="compositionally biased region" description="Basic and acidic residues" evidence="1">
    <location>
        <begin position="1"/>
        <end position="10"/>
    </location>
</feature>
<dbReference type="Pfam" id="PF19741">
    <property type="entry name" value="DUF6230"/>
    <property type="match status" value="1"/>
</dbReference>
<gene>
    <name evidence="2" type="ORF">MMA15_16930</name>
</gene>